<name>A0ABU8SBK1_9SPHN</name>
<evidence type="ECO:0000313" key="1">
    <source>
        <dbReference type="EMBL" id="MEJ6010628.1"/>
    </source>
</evidence>
<comment type="caution">
    <text evidence="1">The sequence shown here is derived from an EMBL/GenBank/DDBJ whole genome shotgun (WGS) entry which is preliminary data.</text>
</comment>
<sequence>MKDRDEPIRGFAQLSRLHRPLPFPKAPLLMADLPDGKQPSQSRRRFGAPKNWRATFLATLADTSNISAAAAAADISLSWVYKTLRDDAEFRRR</sequence>
<gene>
    <name evidence="1" type="ORF">WG900_11950</name>
</gene>
<organism evidence="1 2">
    <name type="scientific">Novosphingobium aquae</name>
    <dbReference type="NCBI Taxonomy" id="3133435"/>
    <lineage>
        <taxon>Bacteria</taxon>
        <taxon>Pseudomonadati</taxon>
        <taxon>Pseudomonadota</taxon>
        <taxon>Alphaproteobacteria</taxon>
        <taxon>Sphingomonadales</taxon>
        <taxon>Sphingomonadaceae</taxon>
        <taxon>Novosphingobium</taxon>
    </lineage>
</organism>
<accession>A0ABU8SBK1</accession>
<evidence type="ECO:0000313" key="2">
    <source>
        <dbReference type="Proteomes" id="UP001379235"/>
    </source>
</evidence>
<keyword evidence="2" id="KW-1185">Reference proteome</keyword>
<dbReference type="RefSeq" id="WP_339967370.1">
    <property type="nucleotide sequence ID" value="NZ_JBBHJY010000005.1"/>
</dbReference>
<evidence type="ECO:0008006" key="3">
    <source>
        <dbReference type="Google" id="ProtNLM"/>
    </source>
</evidence>
<reference evidence="1 2" key="1">
    <citation type="submission" date="2024-03" db="EMBL/GenBank/DDBJ databases">
        <authorList>
            <person name="Jo J.-H."/>
        </authorList>
    </citation>
    <scope>NUCLEOTIDE SEQUENCE [LARGE SCALE GENOMIC DNA]</scope>
    <source>
        <strain evidence="1 2">AS3R-12</strain>
    </source>
</reference>
<protein>
    <recommendedName>
        <fullName evidence="3">DNA binding HTH domain-containing protein</fullName>
    </recommendedName>
</protein>
<dbReference type="Proteomes" id="UP001379235">
    <property type="component" value="Unassembled WGS sequence"/>
</dbReference>
<proteinExistence type="predicted"/>
<dbReference type="EMBL" id="JBBHJY010000005">
    <property type="protein sequence ID" value="MEJ6010628.1"/>
    <property type="molecule type" value="Genomic_DNA"/>
</dbReference>